<evidence type="ECO:0000313" key="3">
    <source>
        <dbReference type="Proteomes" id="UP000297966"/>
    </source>
</evidence>
<dbReference type="RefSeq" id="WP_135174392.1">
    <property type="nucleotide sequence ID" value="NZ_SPQT01000005.1"/>
</dbReference>
<evidence type="ECO:0000259" key="1">
    <source>
        <dbReference type="Pfam" id="PF00249"/>
    </source>
</evidence>
<gene>
    <name evidence="2" type="ORF">E4K65_12345</name>
</gene>
<dbReference type="Proteomes" id="UP000297966">
    <property type="component" value="Unassembled WGS sequence"/>
</dbReference>
<proteinExistence type="predicted"/>
<evidence type="ECO:0000313" key="2">
    <source>
        <dbReference type="EMBL" id="TFV48219.1"/>
    </source>
</evidence>
<feature type="domain" description="Myb-like" evidence="1">
    <location>
        <begin position="7"/>
        <end position="46"/>
    </location>
</feature>
<name>A0A4Y9LZ65_9BRAD</name>
<protein>
    <recommendedName>
        <fullName evidence="1">Myb-like domain-containing protein</fullName>
    </recommendedName>
</protein>
<keyword evidence="3" id="KW-1185">Reference proteome</keyword>
<dbReference type="EMBL" id="SPQT01000005">
    <property type="protein sequence ID" value="TFV48219.1"/>
    <property type="molecule type" value="Genomic_DNA"/>
</dbReference>
<dbReference type="InterPro" id="IPR001005">
    <property type="entry name" value="SANT/Myb"/>
</dbReference>
<organism evidence="2 3">
    <name type="scientific">Bradyrhizobium niftali</name>
    <dbReference type="NCBI Taxonomy" id="2560055"/>
    <lineage>
        <taxon>Bacteria</taxon>
        <taxon>Pseudomonadati</taxon>
        <taxon>Pseudomonadota</taxon>
        <taxon>Alphaproteobacteria</taxon>
        <taxon>Hyphomicrobiales</taxon>
        <taxon>Nitrobacteraceae</taxon>
        <taxon>Bradyrhizobium</taxon>
    </lineage>
</organism>
<dbReference type="AlphaFoldDB" id="A0A4Y9LZ65"/>
<sequence>MLRNWSQRWSKEEDQRLLDLVSKREIPKRISILLERSENAVARRLRRGD</sequence>
<reference evidence="2 3" key="1">
    <citation type="submission" date="2019-03" db="EMBL/GenBank/DDBJ databases">
        <title>Bradyrhizobium diversity isolated from nodules of Chamaecrista fasciculata.</title>
        <authorList>
            <person name="Klepa M.S."/>
            <person name="Urquiaga M.O."/>
            <person name="Hungria M."/>
            <person name="Delamuta J.R."/>
        </authorList>
    </citation>
    <scope>NUCLEOTIDE SEQUENCE [LARGE SCALE GENOMIC DNA]</scope>
    <source>
        <strain evidence="2 3">CNPSo 3448</strain>
    </source>
</reference>
<accession>A0A4Y9LZ65</accession>
<dbReference type="Pfam" id="PF00249">
    <property type="entry name" value="Myb_DNA-binding"/>
    <property type="match status" value="1"/>
</dbReference>
<comment type="caution">
    <text evidence="2">The sequence shown here is derived from an EMBL/GenBank/DDBJ whole genome shotgun (WGS) entry which is preliminary data.</text>
</comment>